<evidence type="ECO:0000256" key="1">
    <source>
        <dbReference type="SAM" id="MobiDB-lite"/>
    </source>
</evidence>
<reference evidence="2 3" key="1">
    <citation type="submission" date="2021-04" db="EMBL/GenBank/DDBJ databases">
        <authorList>
            <person name="Bliznina A."/>
        </authorList>
    </citation>
    <scope>NUCLEOTIDE SEQUENCE [LARGE SCALE GENOMIC DNA]</scope>
</reference>
<dbReference type="InterPro" id="IPR009003">
    <property type="entry name" value="Peptidase_S1_PA"/>
</dbReference>
<feature type="region of interest" description="Disordered" evidence="1">
    <location>
        <begin position="239"/>
        <end position="267"/>
    </location>
</feature>
<name>A0ABN7SP52_OIKDI</name>
<organism evidence="2 3">
    <name type="scientific">Oikopleura dioica</name>
    <name type="common">Tunicate</name>
    <dbReference type="NCBI Taxonomy" id="34765"/>
    <lineage>
        <taxon>Eukaryota</taxon>
        <taxon>Metazoa</taxon>
        <taxon>Chordata</taxon>
        <taxon>Tunicata</taxon>
        <taxon>Appendicularia</taxon>
        <taxon>Copelata</taxon>
        <taxon>Oikopleuridae</taxon>
        <taxon>Oikopleura</taxon>
    </lineage>
</organism>
<sequence length="384" mass="42759">MRFLFLTAFANGQIGYSEVGNNEIAIPESANLDCSHDPFGNFVGVRGIGLHLDEELPFLVHVIANDREICNGIILGSTTLLAPTACCSEIEEKSMSTLISFSTNTGTVHDFAHLSNENGNFCSIELEESLTWSSLTRPACFPQVNENFGQCWELDTRQAFYKSKSLEMENCSEGDFCSSSFGCRENDVGNPVICLNKENQINMVGFKESCLGDINVWSSLTAANNNDYILASSVGLPTSTTQAPKKTPPRRVTRPRQPANKAVSQGQNQGKYKMTCMRCSGKNFFDCHKKAQEVKCGWDEVCFTSVRKRNGRLIGVIKDCKQKLACVNMRNHNFKNGGADDQCRLTKKRGPSVCRQCCDWGKNACKDKFWNESAGFDWKKNYLL</sequence>
<evidence type="ECO:0000313" key="3">
    <source>
        <dbReference type="Proteomes" id="UP001158576"/>
    </source>
</evidence>
<dbReference type="EMBL" id="OU015566">
    <property type="protein sequence ID" value="CAG5104503.1"/>
    <property type="molecule type" value="Genomic_DNA"/>
</dbReference>
<dbReference type="CDD" id="cd23539">
    <property type="entry name" value="TFP_LU_ECD_CinHb4_like"/>
    <property type="match status" value="1"/>
</dbReference>
<dbReference type="Proteomes" id="UP001158576">
    <property type="component" value="Chromosome 1"/>
</dbReference>
<proteinExistence type="predicted"/>
<protein>
    <submittedName>
        <fullName evidence="2">Oidioi.mRNA.OKI2018_I69.chr1.g1285.t1.cds</fullName>
    </submittedName>
</protein>
<keyword evidence="3" id="KW-1185">Reference proteome</keyword>
<gene>
    <name evidence="2" type="ORF">OKIOD_LOCUS10050</name>
</gene>
<accession>A0ABN7SP52</accession>
<dbReference type="SUPFAM" id="SSF50494">
    <property type="entry name" value="Trypsin-like serine proteases"/>
    <property type="match status" value="1"/>
</dbReference>
<evidence type="ECO:0000313" key="2">
    <source>
        <dbReference type="EMBL" id="CAG5104503.1"/>
    </source>
</evidence>